<evidence type="ECO:0000256" key="2">
    <source>
        <dbReference type="ARBA" id="ARBA00025626"/>
    </source>
</evidence>
<sequence length="391" mass="45148">MKMSRYIVMDLVFYGNSLNYDQGSGNYQELKKITKWDGRQYTLVSRYALRYSMLDTADKFGLFELAEADNLVKSGKGDSTVIQPATEFLLTGDILEYPEFDLFGYLITETKPQNFRTAPVKVGHAVSMTPFMYDAHFNANIGLANRMRKRHGEMKPNPFTAEEHQTFYQYSIVVDVDSIGEIEVYISEKSDVTLADGKYKLESIEKVSSLKGDGLLIKLKKGKNKKEILQSENVELCDFEKIDKVYRIRYRLKDDEKIKKRIMNLIKTVMNLKRSIKARDEDLSPKIMVMGLYRDSPYMTFKDRIVLLDEYTEEEYDEIEEQETDNGRILKVRHVTSKQRKPVFEVEGLEAESLDVDKVEEFVEGIFDDGELSRVAVFTDPSVELRKGSGD</sequence>
<dbReference type="EMBL" id="AE000666">
    <property type="protein sequence ID" value="AAB85577.1"/>
    <property type="molecule type" value="Genomic_DNA"/>
</dbReference>
<keyword evidence="4" id="KW-1185">Reference proteome</keyword>
<name>O27160_METTH</name>
<dbReference type="GO" id="GO:0051607">
    <property type="term" value="P:defense response to virus"/>
    <property type="evidence" value="ECO:0007669"/>
    <property type="project" value="UniProtKB-KW"/>
</dbReference>
<evidence type="ECO:0000313" key="3">
    <source>
        <dbReference type="EMBL" id="AAB85577.1"/>
    </source>
</evidence>
<dbReference type="PATRIC" id="fig|187420.15.peg.1066"/>
<reference evidence="3 4" key="1">
    <citation type="journal article" date="1997" name="J. Bacteriol.">
        <title>Complete genome sequence of Methanobacterium thermoautotrophicum deltaH: functional analysis and comparative genomics.</title>
        <authorList>
            <person name="Smith D.R."/>
            <person name="Doucette-Stamm L.A."/>
            <person name="Deloughery C."/>
            <person name="Lee H.-M."/>
            <person name="Dubois J."/>
            <person name="Aldredge T."/>
            <person name="Bashirzadeh R."/>
            <person name="Blakely D."/>
            <person name="Cook R."/>
            <person name="Gilbert K."/>
            <person name="Harrison D."/>
            <person name="Hoang L."/>
            <person name="Keagle P."/>
            <person name="Lumm W."/>
            <person name="Pothier B."/>
            <person name="Qiu D."/>
            <person name="Spadafora R."/>
            <person name="Vicare R."/>
            <person name="Wang Y."/>
            <person name="Wierzbowski J."/>
            <person name="Gibson R."/>
            <person name="Jiwani N."/>
            <person name="Caruso A."/>
            <person name="Bush D."/>
            <person name="Safer H."/>
            <person name="Patwell D."/>
            <person name="Prabhakar S."/>
            <person name="McDougall S."/>
            <person name="Shimer G."/>
            <person name="Goyal A."/>
            <person name="Pietrovski S."/>
            <person name="Church G.M."/>
            <person name="Daniels C.J."/>
            <person name="Mao J.-i."/>
            <person name="Rice P."/>
            <person name="Nolling J."/>
            <person name="Reeve J.N."/>
        </authorList>
    </citation>
    <scope>NUCLEOTIDE SEQUENCE [LARGE SCALE GENOMIC DNA]</scope>
    <source>
        <strain evidence="4">ATCC 29096 / DSM 1053 / JCM 10044 / NBRC 100330 / Delta H</strain>
    </source>
</reference>
<dbReference type="PaxDb" id="187420-MTH_1088"/>
<dbReference type="Proteomes" id="UP000005223">
    <property type="component" value="Chromosome"/>
</dbReference>
<gene>
    <name evidence="3" type="ordered locus">MTH_1088</name>
</gene>
<comment type="function">
    <text evidence="2">CRISPR (clustered regularly interspaced short palindromic repeat) is an adaptive immune system that provides protection against mobile genetic elements (viruses, transposable elements and conjugative plasmids). CRISPR clusters contain spacers, sequences complementary to antecedent mobile elements, and target invading nucleic acids. CRISPR clusters are transcribed and processed into CRISPR RNA (crRNA).</text>
</comment>
<dbReference type="HOGENOM" id="CLU_045381_0_0_2"/>
<dbReference type="Pfam" id="PF01905">
    <property type="entry name" value="DevR"/>
    <property type="match status" value="1"/>
</dbReference>
<organism evidence="3 4">
    <name type="scientific">Methanothermobacter thermautotrophicus (strain ATCC 29096 / DSM 1053 / JCM 10044 / NBRC 100330 / Delta H)</name>
    <name type="common">Methanobacterium thermoautotrophicum</name>
    <dbReference type="NCBI Taxonomy" id="187420"/>
    <lineage>
        <taxon>Archaea</taxon>
        <taxon>Methanobacteriati</taxon>
        <taxon>Methanobacteriota</taxon>
        <taxon>Methanomada group</taxon>
        <taxon>Methanobacteria</taxon>
        <taxon>Methanobacteriales</taxon>
        <taxon>Methanobacteriaceae</taxon>
        <taxon>Methanothermobacter</taxon>
    </lineage>
</organism>
<dbReference type="InterPro" id="IPR013414">
    <property type="entry name" value="Cas7/Cst2/DevR_sub_I-B/Tneap"/>
</dbReference>
<dbReference type="KEGG" id="mth:MTH_1088"/>
<evidence type="ECO:0000313" key="4">
    <source>
        <dbReference type="Proteomes" id="UP000005223"/>
    </source>
</evidence>
<dbReference type="EnsemblBacteria" id="AAB85577">
    <property type="protein sequence ID" value="AAB85577"/>
    <property type="gene ID" value="MTH_1088"/>
</dbReference>
<dbReference type="STRING" id="187420.MTH_1088"/>
<dbReference type="NCBIfam" id="TIGR02585">
    <property type="entry name" value="cas_Cst2_DevR"/>
    <property type="match status" value="1"/>
</dbReference>
<keyword evidence="1" id="KW-0051">Antiviral defense</keyword>
<dbReference type="CDD" id="cd09687">
    <property type="entry name" value="Cas7_I-C"/>
    <property type="match status" value="1"/>
</dbReference>
<dbReference type="InterPro" id="IPR010154">
    <property type="entry name" value="CRISPR-assoc_Cas7/Cst2/DevR"/>
</dbReference>
<dbReference type="NCBIfam" id="TIGR01875">
    <property type="entry name" value="cas_MJ0381"/>
    <property type="match status" value="1"/>
</dbReference>
<dbReference type="AlphaFoldDB" id="O27160"/>
<accession>O27160</accession>
<protein>
    <submittedName>
        <fullName evidence="3">Conserved protein</fullName>
    </submittedName>
</protein>
<dbReference type="PIR" id="E69011">
    <property type="entry name" value="E69011"/>
</dbReference>
<proteinExistence type="predicted"/>
<evidence type="ECO:0000256" key="1">
    <source>
        <dbReference type="ARBA" id="ARBA00023118"/>
    </source>
</evidence>
<dbReference type="InParanoid" id="O27160"/>